<protein>
    <submittedName>
        <fullName evidence="4">Transcription factor 15-like isoform X1</fullName>
    </submittedName>
</protein>
<dbReference type="InterPro" id="IPR011598">
    <property type="entry name" value="bHLH_dom"/>
</dbReference>
<dbReference type="CDD" id="cd11465">
    <property type="entry name" value="bHLH_TS_scleraxis_like"/>
    <property type="match status" value="1"/>
</dbReference>
<dbReference type="InterPro" id="IPR036638">
    <property type="entry name" value="HLH_DNA-bd_sf"/>
</dbReference>
<dbReference type="GO" id="GO:0000977">
    <property type="term" value="F:RNA polymerase II transcription regulatory region sequence-specific DNA binding"/>
    <property type="evidence" value="ECO:0007669"/>
    <property type="project" value="TreeGrafter"/>
</dbReference>
<dbReference type="InterPro" id="IPR050283">
    <property type="entry name" value="E-box_TF_Regulators"/>
</dbReference>
<dbReference type="PROSITE" id="PS50888">
    <property type="entry name" value="BHLH"/>
    <property type="match status" value="1"/>
</dbReference>
<dbReference type="PANTHER" id="PTHR23349:SF42">
    <property type="entry name" value="BHLH DOMAIN-CONTAINING PROTEIN"/>
    <property type="match status" value="1"/>
</dbReference>
<dbReference type="AlphaFoldDB" id="A0A6P5AVF2"/>
<dbReference type="GO" id="GO:0046983">
    <property type="term" value="F:protein dimerization activity"/>
    <property type="evidence" value="ECO:0007669"/>
    <property type="project" value="InterPro"/>
</dbReference>
<gene>
    <name evidence="4" type="primary">LOC109486552</name>
</gene>
<evidence type="ECO:0000256" key="1">
    <source>
        <dbReference type="SAM" id="MobiDB-lite"/>
    </source>
</evidence>
<feature type="domain" description="BHLH" evidence="2">
    <location>
        <begin position="86"/>
        <end position="138"/>
    </location>
</feature>
<dbReference type="KEGG" id="bbel:109486552"/>
<dbReference type="GO" id="GO:0000981">
    <property type="term" value="F:DNA-binding transcription factor activity, RNA polymerase II-specific"/>
    <property type="evidence" value="ECO:0007669"/>
    <property type="project" value="TreeGrafter"/>
</dbReference>
<keyword evidence="3" id="KW-1185">Reference proteome</keyword>
<evidence type="ECO:0000313" key="3">
    <source>
        <dbReference type="Proteomes" id="UP000515135"/>
    </source>
</evidence>
<name>A0A6P5AVF2_BRABE</name>
<sequence>MATARSPIEVLLTEEKLQDFQRKAAMSTEDEEDNDSGSESSTSVHSFGRHGAEKRPQRRKKPKLTGVSKQRQQANARERDRTHSVNTVDSESNREKARTQNLNTAFTTLRTMIPTEPADRKLSKIETLRLATSYISHLATVLMYGDGCLEAQPCLRRQQYLHPGTENKPTPICTFCLAHKKNTGKCERERPVFPPGMREVMRGYFQS</sequence>
<dbReference type="Proteomes" id="UP000515135">
    <property type="component" value="Unplaced"/>
</dbReference>
<dbReference type="RefSeq" id="XP_019645951.1">
    <property type="nucleotide sequence ID" value="XM_019790392.1"/>
</dbReference>
<organism evidence="3 4">
    <name type="scientific">Branchiostoma belcheri</name>
    <name type="common">Amphioxus</name>
    <dbReference type="NCBI Taxonomy" id="7741"/>
    <lineage>
        <taxon>Eukaryota</taxon>
        <taxon>Metazoa</taxon>
        <taxon>Chordata</taxon>
        <taxon>Cephalochordata</taxon>
        <taxon>Leptocardii</taxon>
        <taxon>Amphioxiformes</taxon>
        <taxon>Branchiostomatidae</taxon>
        <taxon>Branchiostoma</taxon>
    </lineage>
</organism>
<dbReference type="GeneID" id="109486552"/>
<accession>A0A6P5AVF2</accession>
<reference evidence="4" key="1">
    <citation type="submission" date="2025-08" db="UniProtKB">
        <authorList>
            <consortium name="RefSeq"/>
        </authorList>
    </citation>
    <scope>IDENTIFICATION</scope>
    <source>
        <tissue evidence="4">Gonad</tissue>
    </source>
</reference>
<feature type="region of interest" description="Disordered" evidence="1">
    <location>
        <begin position="1"/>
        <end position="98"/>
    </location>
</feature>
<evidence type="ECO:0000259" key="2">
    <source>
        <dbReference type="PROSITE" id="PS50888"/>
    </source>
</evidence>
<dbReference type="GO" id="GO:0032502">
    <property type="term" value="P:developmental process"/>
    <property type="evidence" value="ECO:0007669"/>
    <property type="project" value="TreeGrafter"/>
</dbReference>
<evidence type="ECO:0000313" key="4">
    <source>
        <dbReference type="RefSeq" id="XP_019645951.1"/>
    </source>
</evidence>
<feature type="compositionally biased region" description="Basic and acidic residues" evidence="1">
    <location>
        <begin position="13"/>
        <end position="22"/>
    </location>
</feature>
<proteinExistence type="predicted"/>
<dbReference type="SMART" id="SM00353">
    <property type="entry name" value="HLH"/>
    <property type="match status" value="1"/>
</dbReference>
<dbReference type="Gene3D" id="4.10.280.10">
    <property type="entry name" value="Helix-loop-helix DNA-binding domain"/>
    <property type="match status" value="1"/>
</dbReference>
<dbReference type="SUPFAM" id="SSF47459">
    <property type="entry name" value="HLH, helix-loop-helix DNA-binding domain"/>
    <property type="match status" value="1"/>
</dbReference>
<dbReference type="OrthoDB" id="6106870at2759"/>
<dbReference type="PANTHER" id="PTHR23349">
    <property type="entry name" value="BASIC HELIX-LOOP-HELIX TRANSCRIPTION FACTOR, TWIST"/>
    <property type="match status" value="1"/>
</dbReference>
<dbReference type="Pfam" id="PF00010">
    <property type="entry name" value="HLH"/>
    <property type="match status" value="1"/>
</dbReference>